<proteinExistence type="predicted"/>
<protein>
    <submittedName>
        <fullName evidence="1">Fructosamine kinase-domain-containing protein</fullName>
    </submittedName>
</protein>
<evidence type="ECO:0000313" key="2">
    <source>
        <dbReference type="Proteomes" id="UP001497680"/>
    </source>
</evidence>
<organism evidence="1 2">
    <name type="scientific">Hypoxylon rubiginosum</name>
    <dbReference type="NCBI Taxonomy" id="110542"/>
    <lineage>
        <taxon>Eukaryota</taxon>
        <taxon>Fungi</taxon>
        <taxon>Dikarya</taxon>
        <taxon>Ascomycota</taxon>
        <taxon>Pezizomycotina</taxon>
        <taxon>Sordariomycetes</taxon>
        <taxon>Xylariomycetidae</taxon>
        <taxon>Xylariales</taxon>
        <taxon>Hypoxylaceae</taxon>
        <taxon>Hypoxylon</taxon>
    </lineage>
</organism>
<sequence>MAETQPEQMTKLKVPIEVTENLNPKVVDEIIGYLQDQYENEYEEIGKSSVKIKKHGNSRWARTARIDVEYVKDGDDVCRSFFLKVVYGPVGKDMVESEYKCLRDIDELANSVGNITPIPVACGEYIEDVYFLVCTFLDMEIKLPPPEVFAPLVAKLHRNSSQTEKDCENPGKKFGKHSGFMTFHGNVRVNHKFSDTWEGYFKNSTWNLLHLEQEVRGFTKEIELLTESFFSKVIPRLLRPLETSGRSISPCFIHGDLWHENVGVDKETGNPVIFDPACFWAHNEYELGVWSQEWNDLSKDNYREEYHKHFPPSEPVEDCDDRNILYGIRVNILDSILYKKERKYRANFIADMRKLINKYPGGFLEWQDAQPAAEEETHAHETHAHEKEGSEWEGFEEDASEEETHVHETHTHETHAHEKETREKESREWEGFEWEGFEEDAAEDDVSEKETCEKETRKKETREEAREREAKEKEAREIKASEARRQVARRRLAKLRAGKV</sequence>
<keyword evidence="2" id="KW-1185">Reference proteome</keyword>
<evidence type="ECO:0000313" key="1">
    <source>
        <dbReference type="EMBL" id="KAI6085531.1"/>
    </source>
</evidence>
<gene>
    <name evidence="1" type="ORF">F4821DRAFT_148212</name>
</gene>
<comment type="caution">
    <text evidence="1">The sequence shown here is derived from an EMBL/GenBank/DDBJ whole genome shotgun (WGS) entry which is preliminary data.</text>
</comment>
<keyword evidence="1" id="KW-0808">Transferase</keyword>
<accession>A0ACC0CYF1</accession>
<dbReference type="Proteomes" id="UP001497680">
    <property type="component" value="Unassembled WGS sequence"/>
</dbReference>
<dbReference type="EMBL" id="MU394324">
    <property type="protein sequence ID" value="KAI6085531.1"/>
    <property type="molecule type" value="Genomic_DNA"/>
</dbReference>
<keyword evidence="1" id="KW-0418">Kinase</keyword>
<name>A0ACC0CYF1_9PEZI</name>
<reference evidence="1 2" key="1">
    <citation type="journal article" date="2022" name="New Phytol.">
        <title>Ecological generalism drives hyperdiversity of secondary metabolite gene clusters in xylarialean endophytes.</title>
        <authorList>
            <person name="Franco M.E.E."/>
            <person name="Wisecaver J.H."/>
            <person name="Arnold A.E."/>
            <person name="Ju Y.M."/>
            <person name="Slot J.C."/>
            <person name="Ahrendt S."/>
            <person name="Moore L.P."/>
            <person name="Eastman K.E."/>
            <person name="Scott K."/>
            <person name="Konkel Z."/>
            <person name="Mondo S.J."/>
            <person name="Kuo A."/>
            <person name="Hayes R.D."/>
            <person name="Haridas S."/>
            <person name="Andreopoulos B."/>
            <person name="Riley R."/>
            <person name="LaButti K."/>
            <person name="Pangilinan J."/>
            <person name="Lipzen A."/>
            <person name="Amirebrahimi M."/>
            <person name="Yan J."/>
            <person name="Adam C."/>
            <person name="Keymanesh K."/>
            <person name="Ng V."/>
            <person name="Louie K."/>
            <person name="Northen T."/>
            <person name="Drula E."/>
            <person name="Henrissat B."/>
            <person name="Hsieh H.M."/>
            <person name="Youens-Clark K."/>
            <person name="Lutzoni F."/>
            <person name="Miadlikowska J."/>
            <person name="Eastwood D.C."/>
            <person name="Hamelin R.C."/>
            <person name="Grigoriev I.V."/>
            <person name="U'Ren J.M."/>
        </authorList>
    </citation>
    <scope>NUCLEOTIDE SEQUENCE [LARGE SCALE GENOMIC DNA]</scope>
    <source>
        <strain evidence="1 2">ER1909</strain>
    </source>
</reference>